<feature type="transmembrane region" description="Helical" evidence="1">
    <location>
        <begin position="46"/>
        <end position="64"/>
    </location>
</feature>
<keyword evidence="1" id="KW-0472">Membrane</keyword>
<accession>A0ABP9RP72</accession>
<evidence type="ECO:0000313" key="2">
    <source>
        <dbReference type="EMBL" id="GAA5181805.1"/>
    </source>
</evidence>
<sequence length="137" mass="14936">MDHPRGLATPASHARVRPRTLLGLLVLAVLALVGGAFPSFSRQANLYVLVLGAGIAWLGLSGRVHRRADPARPSRAALWWLVPALLLAAFEVVDLLLGSTYPHPTMSKLMDPVLDHYGARSAAYFGWLAAFWAMVRR</sequence>
<keyword evidence="1" id="KW-0812">Transmembrane</keyword>
<feature type="transmembrane region" description="Helical" evidence="1">
    <location>
        <begin position="76"/>
        <end position="97"/>
    </location>
</feature>
<feature type="transmembrane region" description="Helical" evidence="1">
    <location>
        <begin position="21"/>
        <end position="40"/>
    </location>
</feature>
<name>A0ABP9RP72_9ACTN</name>
<dbReference type="RefSeq" id="WP_345627743.1">
    <property type="nucleotide sequence ID" value="NZ_BAABJQ010000004.1"/>
</dbReference>
<comment type="caution">
    <text evidence="2">The sequence shown here is derived from an EMBL/GenBank/DDBJ whole genome shotgun (WGS) entry which is preliminary data.</text>
</comment>
<reference evidence="3" key="1">
    <citation type="journal article" date="2019" name="Int. J. Syst. Evol. Microbiol.">
        <title>The Global Catalogue of Microorganisms (GCM) 10K type strain sequencing project: providing services to taxonomists for standard genome sequencing and annotation.</title>
        <authorList>
            <consortium name="The Broad Institute Genomics Platform"/>
            <consortium name="The Broad Institute Genome Sequencing Center for Infectious Disease"/>
            <person name="Wu L."/>
            <person name="Ma J."/>
        </authorList>
    </citation>
    <scope>NUCLEOTIDE SEQUENCE [LARGE SCALE GENOMIC DNA]</scope>
    <source>
        <strain evidence="3">JCM 18304</strain>
    </source>
</reference>
<dbReference type="Proteomes" id="UP001501570">
    <property type="component" value="Unassembled WGS sequence"/>
</dbReference>
<evidence type="ECO:0000313" key="3">
    <source>
        <dbReference type="Proteomes" id="UP001501570"/>
    </source>
</evidence>
<proteinExistence type="predicted"/>
<gene>
    <name evidence="2" type="ORF">GCM10023322_17320</name>
</gene>
<feature type="transmembrane region" description="Helical" evidence="1">
    <location>
        <begin position="117"/>
        <end position="135"/>
    </location>
</feature>
<organism evidence="2 3">
    <name type="scientific">Rugosimonospora acidiphila</name>
    <dbReference type="NCBI Taxonomy" id="556531"/>
    <lineage>
        <taxon>Bacteria</taxon>
        <taxon>Bacillati</taxon>
        <taxon>Actinomycetota</taxon>
        <taxon>Actinomycetes</taxon>
        <taxon>Micromonosporales</taxon>
        <taxon>Micromonosporaceae</taxon>
        <taxon>Rugosimonospora</taxon>
    </lineage>
</organism>
<keyword evidence="3" id="KW-1185">Reference proteome</keyword>
<keyword evidence="1" id="KW-1133">Transmembrane helix</keyword>
<evidence type="ECO:0000256" key="1">
    <source>
        <dbReference type="SAM" id="Phobius"/>
    </source>
</evidence>
<dbReference type="EMBL" id="BAABJQ010000004">
    <property type="protein sequence ID" value="GAA5181805.1"/>
    <property type="molecule type" value="Genomic_DNA"/>
</dbReference>
<protein>
    <submittedName>
        <fullName evidence="2">Uncharacterized protein</fullName>
    </submittedName>
</protein>